<sequence>GAQVAVKKLFAVQNMDDKEYQSLMHEVTLLGSLSHPNIMRFLAMCLDPPCIVMQYYPHGSLFDLLHKAHKGNPKAAKELTWSKRLDMLRDVASGMQYLHSRKPPVIHGDLRSPNLLLDLTIDRERPRFHVKIADFGLARLATGATGSVMVSKMTNPRWLAPEVRGGGMGRRGRVYSFSIIMWEMLTWRQPYQDMMSVQVMFSTVTENSRPEVPPD</sequence>
<organism evidence="3">
    <name type="scientific">Volvox carteri f. nagariensis</name>
    <dbReference type="NCBI Taxonomy" id="3068"/>
    <lineage>
        <taxon>Eukaryota</taxon>
        <taxon>Viridiplantae</taxon>
        <taxon>Chlorophyta</taxon>
        <taxon>core chlorophytes</taxon>
        <taxon>Chlorophyceae</taxon>
        <taxon>CS clade</taxon>
        <taxon>Chlamydomonadales</taxon>
        <taxon>Volvocaceae</taxon>
        <taxon>Volvox</taxon>
    </lineage>
</organism>
<dbReference type="eggNOG" id="KOG0192">
    <property type="taxonomic scope" value="Eukaryota"/>
</dbReference>
<feature type="non-terminal residue" evidence="2">
    <location>
        <position position="215"/>
    </location>
</feature>
<dbReference type="EMBL" id="GL378334">
    <property type="protein sequence ID" value="EFJ49685.1"/>
    <property type="molecule type" value="Genomic_DNA"/>
</dbReference>
<proteinExistence type="predicted"/>
<dbReference type="InterPro" id="IPR000719">
    <property type="entry name" value="Prot_kinase_dom"/>
</dbReference>
<dbReference type="FunCoup" id="D8TSE9">
    <property type="interactions" value="586"/>
</dbReference>
<dbReference type="SUPFAM" id="SSF56112">
    <property type="entry name" value="Protein kinase-like (PK-like)"/>
    <property type="match status" value="1"/>
</dbReference>
<dbReference type="Gene3D" id="1.10.510.10">
    <property type="entry name" value="Transferase(Phosphotransferase) domain 1"/>
    <property type="match status" value="1"/>
</dbReference>
<dbReference type="GO" id="GO:0004674">
    <property type="term" value="F:protein serine/threonine kinase activity"/>
    <property type="evidence" value="ECO:0007669"/>
    <property type="project" value="TreeGrafter"/>
</dbReference>
<dbReference type="RefSeq" id="XP_002949192.1">
    <property type="nucleotide sequence ID" value="XM_002949146.1"/>
</dbReference>
<dbReference type="InterPro" id="IPR051681">
    <property type="entry name" value="Ser/Thr_Kinases-Pseudokinases"/>
</dbReference>
<dbReference type="KEGG" id="vcn:VOLCADRAFT_33660"/>
<name>D8TSE9_VOLCA</name>
<dbReference type="OrthoDB" id="547522at2759"/>
<dbReference type="PROSITE" id="PS50011">
    <property type="entry name" value="PROTEIN_KINASE_DOM"/>
    <property type="match status" value="1"/>
</dbReference>
<dbReference type="Proteomes" id="UP000001058">
    <property type="component" value="Unassembled WGS sequence"/>
</dbReference>
<accession>D8TSE9</accession>
<dbReference type="InterPro" id="IPR001245">
    <property type="entry name" value="Ser-Thr/Tyr_kinase_cat_dom"/>
</dbReference>
<feature type="non-terminal residue" evidence="2">
    <location>
        <position position="1"/>
    </location>
</feature>
<dbReference type="PANTHER" id="PTHR44329">
    <property type="entry name" value="SERINE/THREONINE-PROTEIN KINASE TNNI3K-RELATED"/>
    <property type="match status" value="1"/>
</dbReference>
<protein>
    <recommendedName>
        <fullName evidence="1">Protein kinase domain-containing protein</fullName>
    </recommendedName>
</protein>
<dbReference type="InParanoid" id="D8TSE9"/>
<dbReference type="Pfam" id="PF07714">
    <property type="entry name" value="PK_Tyr_Ser-Thr"/>
    <property type="match status" value="1"/>
</dbReference>
<gene>
    <name evidence="2" type="ORF">VOLCADRAFT_33660</name>
</gene>
<dbReference type="InterPro" id="IPR011009">
    <property type="entry name" value="Kinase-like_dom_sf"/>
</dbReference>
<dbReference type="GeneID" id="9623897"/>
<reference evidence="2 3" key="1">
    <citation type="journal article" date="2010" name="Science">
        <title>Genomic analysis of organismal complexity in the multicellular green alga Volvox carteri.</title>
        <authorList>
            <person name="Prochnik S.E."/>
            <person name="Umen J."/>
            <person name="Nedelcu A.M."/>
            <person name="Hallmann A."/>
            <person name="Miller S.M."/>
            <person name="Nishii I."/>
            <person name="Ferris P."/>
            <person name="Kuo A."/>
            <person name="Mitros T."/>
            <person name="Fritz-Laylin L.K."/>
            <person name="Hellsten U."/>
            <person name="Chapman J."/>
            <person name="Simakov O."/>
            <person name="Rensing S.A."/>
            <person name="Terry A."/>
            <person name="Pangilinan J."/>
            <person name="Kapitonov V."/>
            <person name="Jurka J."/>
            <person name="Salamov A."/>
            <person name="Shapiro H."/>
            <person name="Schmutz J."/>
            <person name="Grimwood J."/>
            <person name="Lindquist E."/>
            <person name="Lucas S."/>
            <person name="Grigoriev I.V."/>
            <person name="Schmitt R."/>
            <person name="Kirk D."/>
            <person name="Rokhsar D.S."/>
        </authorList>
    </citation>
    <scope>NUCLEOTIDE SEQUENCE [LARGE SCALE GENOMIC DNA]</scope>
    <source>
        <strain evidence="3">f. Nagariensis / Eve</strain>
    </source>
</reference>
<dbReference type="AlphaFoldDB" id="D8TSE9"/>
<feature type="domain" description="Protein kinase" evidence="1">
    <location>
        <begin position="1"/>
        <end position="215"/>
    </location>
</feature>
<evidence type="ECO:0000259" key="1">
    <source>
        <dbReference type="PROSITE" id="PS50011"/>
    </source>
</evidence>
<dbReference type="GO" id="GO:0005524">
    <property type="term" value="F:ATP binding"/>
    <property type="evidence" value="ECO:0007669"/>
    <property type="project" value="InterPro"/>
</dbReference>
<keyword evidence="3" id="KW-1185">Reference proteome</keyword>
<dbReference type="STRING" id="3068.D8TSE9"/>
<dbReference type="PANTHER" id="PTHR44329:SF289">
    <property type="entry name" value="SERINE_THREONINE-PROTEIN KINASE VIK"/>
    <property type="match status" value="1"/>
</dbReference>
<evidence type="ECO:0000313" key="2">
    <source>
        <dbReference type="EMBL" id="EFJ49685.1"/>
    </source>
</evidence>
<evidence type="ECO:0000313" key="3">
    <source>
        <dbReference type="Proteomes" id="UP000001058"/>
    </source>
</evidence>